<feature type="domain" description="RNA-binding S4" evidence="7">
    <location>
        <begin position="3"/>
        <end position="65"/>
    </location>
</feature>
<dbReference type="EC" id="5.4.99.-" evidence="6"/>
<dbReference type="FunFam" id="3.10.290.10:FF:000003">
    <property type="entry name" value="Pseudouridine synthase"/>
    <property type="match status" value="1"/>
</dbReference>
<comment type="caution">
    <text evidence="8">The sequence shown here is derived from an EMBL/GenBank/DDBJ whole genome shotgun (WGS) entry which is preliminary data.</text>
</comment>
<dbReference type="SUPFAM" id="SSF55120">
    <property type="entry name" value="Pseudouridine synthase"/>
    <property type="match status" value="1"/>
</dbReference>
<keyword evidence="3 5" id="KW-0694">RNA-binding</keyword>
<gene>
    <name evidence="8" type="ORF">IAD02_02510</name>
</gene>
<dbReference type="InterPro" id="IPR036986">
    <property type="entry name" value="S4_RNA-bd_sf"/>
</dbReference>
<dbReference type="PROSITE" id="PS50889">
    <property type="entry name" value="S4"/>
    <property type="match status" value="1"/>
</dbReference>
<comment type="catalytic activity">
    <reaction evidence="1">
        <text>a uridine in RNA = a pseudouridine in RNA</text>
        <dbReference type="Rhea" id="RHEA:48348"/>
        <dbReference type="Rhea" id="RHEA-COMP:12068"/>
        <dbReference type="Rhea" id="RHEA-COMP:12069"/>
        <dbReference type="ChEBI" id="CHEBI:65314"/>
        <dbReference type="ChEBI" id="CHEBI:65315"/>
    </reaction>
</comment>
<dbReference type="Pfam" id="PF01479">
    <property type="entry name" value="S4"/>
    <property type="match status" value="1"/>
</dbReference>
<sequence length="232" mass="25855">MTVRIAKFLSDSGIASRRGAEDMISHGRVAINGRVIDSPVEFVDDTDVVTVDGVTVRPRVATKLYSFHKPINVMTTVRDPMGRRTIYDCLPAEYKNLRYVGRLDFKTTGLLLLTNDGELARRLTLPSSHIAREYIATVNKIDNAGLCRARAGITVDGISYRPMEIEIMDANNLRVRVTEGKKNEVRIVLRSCGCPVRKLHRVSFGTIKLGNLSVGKIREESQKTIDALIKTL</sequence>
<dbReference type="InterPro" id="IPR018496">
    <property type="entry name" value="PsdUridine_synth_RsuA/RluB_CS"/>
</dbReference>
<evidence type="ECO:0000313" key="9">
    <source>
        <dbReference type="Proteomes" id="UP000886742"/>
    </source>
</evidence>
<evidence type="ECO:0000256" key="6">
    <source>
        <dbReference type="RuleBase" id="RU003887"/>
    </source>
</evidence>
<dbReference type="GO" id="GO:0000455">
    <property type="term" value="P:enzyme-directed rRNA pseudouridine synthesis"/>
    <property type="evidence" value="ECO:0007669"/>
    <property type="project" value="UniProtKB-ARBA"/>
</dbReference>
<keyword evidence="4 6" id="KW-0413">Isomerase</keyword>
<evidence type="ECO:0000256" key="4">
    <source>
        <dbReference type="ARBA" id="ARBA00023235"/>
    </source>
</evidence>
<evidence type="ECO:0000313" key="8">
    <source>
        <dbReference type="EMBL" id="HIS70839.1"/>
    </source>
</evidence>
<evidence type="ECO:0000256" key="2">
    <source>
        <dbReference type="ARBA" id="ARBA00008348"/>
    </source>
</evidence>
<organism evidence="8 9">
    <name type="scientific">Candidatus Enterousia intestinigallinarum</name>
    <dbReference type="NCBI Taxonomy" id="2840790"/>
    <lineage>
        <taxon>Bacteria</taxon>
        <taxon>Pseudomonadati</taxon>
        <taxon>Pseudomonadota</taxon>
        <taxon>Alphaproteobacteria</taxon>
        <taxon>Candidatus Enterousia</taxon>
    </lineage>
</organism>
<dbReference type="Gene3D" id="3.30.70.1560">
    <property type="entry name" value="Alpha-L RNA-binding motif"/>
    <property type="match status" value="1"/>
</dbReference>
<protein>
    <recommendedName>
        <fullName evidence="6">Pseudouridine synthase</fullName>
        <ecNumber evidence="6">5.4.99.-</ecNumber>
    </recommendedName>
</protein>
<dbReference type="Gene3D" id="3.10.290.10">
    <property type="entry name" value="RNA-binding S4 domain"/>
    <property type="match status" value="1"/>
</dbReference>
<name>A0A9D1JWG1_9PROT</name>
<dbReference type="PANTHER" id="PTHR47683">
    <property type="entry name" value="PSEUDOURIDINE SYNTHASE FAMILY PROTEIN-RELATED"/>
    <property type="match status" value="1"/>
</dbReference>
<dbReference type="AlphaFoldDB" id="A0A9D1JWG1"/>
<comment type="similarity">
    <text evidence="2 6">Belongs to the pseudouridine synthase RsuA family.</text>
</comment>
<dbReference type="InterPro" id="IPR050343">
    <property type="entry name" value="RsuA_PseudoU_synthase"/>
</dbReference>
<dbReference type="InterPro" id="IPR042092">
    <property type="entry name" value="PsdUridine_s_RsuA/RluB/E/F_cat"/>
</dbReference>
<dbReference type="NCBIfam" id="TIGR00093">
    <property type="entry name" value="pseudouridine synthase"/>
    <property type="match status" value="1"/>
</dbReference>
<dbReference type="InterPro" id="IPR000748">
    <property type="entry name" value="PsdUridine_synth_RsuA/RluB/E/F"/>
</dbReference>
<accession>A0A9D1JWG1</accession>
<dbReference type="Proteomes" id="UP000886742">
    <property type="component" value="Unassembled WGS sequence"/>
</dbReference>
<dbReference type="Pfam" id="PF00849">
    <property type="entry name" value="PseudoU_synth_2"/>
    <property type="match status" value="1"/>
</dbReference>
<dbReference type="InterPro" id="IPR002942">
    <property type="entry name" value="S4_RNA-bd"/>
</dbReference>
<evidence type="ECO:0000256" key="5">
    <source>
        <dbReference type="PROSITE-ProRule" id="PRU00182"/>
    </source>
</evidence>
<dbReference type="InterPro" id="IPR006145">
    <property type="entry name" value="PsdUridine_synth_RsuA/RluA"/>
</dbReference>
<evidence type="ECO:0000256" key="3">
    <source>
        <dbReference type="ARBA" id="ARBA00022884"/>
    </source>
</evidence>
<proteinExistence type="inferred from homology"/>
<dbReference type="PANTHER" id="PTHR47683:SF3">
    <property type="entry name" value="RIBOSOMAL LARGE SUBUNIT PSEUDOURIDINE SYNTHASE B"/>
    <property type="match status" value="1"/>
</dbReference>
<evidence type="ECO:0000259" key="7">
    <source>
        <dbReference type="SMART" id="SM00363"/>
    </source>
</evidence>
<dbReference type="PROSITE" id="PS01149">
    <property type="entry name" value="PSI_RSU"/>
    <property type="match status" value="1"/>
</dbReference>
<dbReference type="Gene3D" id="3.30.70.580">
    <property type="entry name" value="Pseudouridine synthase I, catalytic domain, N-terminal subdomain"/>
    <property type="match status" value="1"/>
</dbReference>
<dbReference type="EMBL" id="DVJI01000011">
    <property type="protein sequence ID" value="HIS70839.1"/>
    <property type="molecule type" value="Genomic_DNA"/>
</dbReference>
<dbReference type="InterPro" id="IPR020094">
    <property type="entry name" value="TruA/RsuA/RluB/E/F_N"/>
</dbReference>
<reference evidence="8" key="2">
    <citation type="journal article" date="2021" name="PeerJ">
        <title>Extensive microbial diversity within the chicken gut microbiome revealed by metagenomics and culture.</title>
        <authorList>
            <person name="Gilroy R."/>
            <person name="Ravi A."/>
            <person name="Getino M."/>
            <person name="Pursley I."/>
            <person name="Horton D.L."/>
            <person name="Alikhan N.F."/>
            <person name="Baker D."/>
            <person name="Gharbi K."/>
            <person name="Hall N."/>
            <person name="Watson M."/>
            <person name="Adriaenssens E.M."/>
            <person name="Foster-Nyarko E."/>
            <person name="Jarju S."/>
            <person name="Secka A."/>
            <person name="Antonio M."/>
            <person name="Oren A."/>
            <person name="Chaudhuri R.R."/>
            <person name="La Ragione R."/>
            <person name="Hildebrand F."/>
            <person name="Pallen M.J."/>
        </authorList>
    </citation>
    <scope>NUCLEOTIDE SEQUENCE</scope>
    <source>
        <strain evidence="8">ChiGjej3B3-5194</strain>
    </source>
</reference>
<dbReference type="GO" id="GO:0003723">
    <property type="term" value="F:RNA binding"/>
    <property type="evidence" value="ECO:0007669"/>
    <property type="project" value="UniProtKB-KW"/>
</dbReference>
<dbReference type="GO" id="GO:0120159">
    <property type="term" value="F:rRNA pseudouridine synthase activity"/>
    <property type="evidence" value="ECO:0007669"/>
    <property type="project" value="UniProtKB-ARBA"/>
</dbReference>
<reference evidence="8" key="1">
    <citation type="submission" date="2020-10" db="EMBL/GenBank/DDBJ databases">
        <authorList>
            <person name="Gilroy R."/>
        </authorList>
    </citation>
    <scope>NUCLEOTIDE SEQUENCE</scope>
    <source>
        <strain evidence="8">ChiGjej3B3-5194</strain>
    </source>
</reference>
<dbReference type="SUPFAM" id="SSF55174">
    <property type="entry name" value="Alpha-L RNA-binding motif"/>
    <property type="match status" value="1"/>
</dbReference>
<dbReference type="InterPro" id="IPR020103">
    <property type="entry name" value="PsdUridine_synth_cat_dom_sf"/>
</dbReference>
<dbReference type="CDD" id="cd00165">
    <property type="entry name" value="S4"/>
    <property type="match status" value="1"/>
</dbReference>
<evidence type="ECO:0000256" key="1">
    <source>
        <dbReference type="ARBA" id="ARBA00000073"/>
    </source>
</evidence>
<dbReference type="SMART" id="SM00363">
    <property type="entry name" value="S4"/>
    <property type="match status" value="1"/>
</dbReference>